<keyword evidence="8" id="KW-0275">Fatty acid biosynthesis</keyword>
<dbReference type="PANTHER" id="PTHR43981:SF2">
    <property type="entry name" value="ENOYL-[ACYL-CARRIER-PROTEIN] REDUCTASE, MITOCHONDRIAL"/>
    <property type="match status" value="1"/>
</dbReference>
<sequence length="327" mass="36409">MSQAVIFREFGKAEEVSALEVSPHPELQDGQILVRMLATPINPADINFIQGNYGIRPELPDTPGIEGTGRILESKAEGYPEGAHVIFLERVGTWKSHVVCEASKALVIDAKIDFLQASMLKVNPITAWRILTGYTKLKEGDWVIQNAANSGVGQCFIQIAKQLGLKTINVVRREGLEKDLLALGADHVLLDDNELVDKVREICGDHLPKLASNAVGGDSALRLMDALADQGVHVTYGAMSMRSLKVPNKFLIFKRIRLEGLWITKWIAEEKRKKIEDTYAQLGEWVAAGKLTQKIDQTFRPDQLKEALVRAQESRRDGKVVIDWSDY</sequence>
<name>A0ABP9V5T4_9BACT</name>
<feature type="domain" description="Enoyl reductase (ER)" evidence="11">
    <location>
        <begin position="14"/>
        <end position="322"/>
    </location>
</feature>
<evidence type="ECO:0000259" key="11">
    <source>
        <dbReference type="SMART" id="SM00829"/>
    </source>
</evidence>
<keyword evidence="5" id="KW-0809">Transit peptide</keyword>
<dbReference type="EMBL" id="BAABRL010000008">
    <property type="protein sequence ID" value="GAA5496461.1"/>
    <property type="molecule type" value="Genomic_DNA"/>
</dbReference>
<comment type="caution">
    <text evidence="12">The sequence shown here is derived from an EMBL/GenBank/DDBJ whole genome shotgun (WGS) entry which is preliminary data.</text>
</comment>
<dbReference type="SUPFAM" id="SSF51735">
    <property type="entry name" value="NAD(P)-binding Rossmann-fold domains"/>
    <property type="match status" value="1"/>
</dbReference>
<keyword evidence="13" id="KW-1185">Reference proteome</keyword>
<gene>
    <name evidence="12" type="primary">qorA</name>
    <name evidence="12" type="ORF">Rhal01_02645</name>
</gene>
<evidence type="ECO:0000256" key="8">
    <source>
        <dbReference type="ARBA" id="ARBA00023160"/>
    </source>
</evidence>
<dbReference type="SMART" id="SM00829">
    <property type="entry name" value="PKS_ER"/>
    <property type="match status" value="1"/>
</dbReference>
<dbReference type="InterPro" id="IPR051034">
    <property type="entry name" value="Mito_Enoyl-ACP_Reductase"/>
</dbReference>
<dbReference type="RefSeq" id="WP_346189134.1">
    <property type="nucleotide sequence ID" value="NZ_BAABRL010000008.1"/>
</dbReference>
<dbReference type="InterPro" id="IPR011032">
    <property type="entry name" value="GroES-like_sf"/>
</dbReference>
<evidence type="ECO:0000256" key="9">
    <source>
        <dbReference type="ARBA" id="ARBA00038963"/>
    </source>
</evidence>
<dbReference type="CDD" id="cd08290">
    <property type="entry name" value="ETR"/>
    <property type="match status" value="1"/>
</dbReference>
<dbReference type="InterPro" id="IPR036291">
    <property type="entry name" value="NAD(P)-bd_dom_sf"/>
</dbReference>
<evidence type="ECO:0000256" key="4">
    <source>
        <dbReference type="ARBA" id="ARBA00022857"/>
    </source>
</evidence>
<evidence type="ECO:0000256" key="5">
    <source>
        <dbReference type="ARBA" id="ARBA00022946"/>
    </source>
</evidence>
<dbReference type="SUPFAM" id="SSF50129">
    <property type="entry name" value="GroES-like"/>
    <property type="match status" value="1"/>
</dbReference>
<dbReference type="InterPro" id="IPR013154">
    <property type="entry name" value="ADH-like_N"/>
</dbReference>
<dbReference type="Gene3D" id="3.40.50.720">
    <property type="entry name" value="NAD(P)-binding Rossmann-like Domain"/>
    <property type="match status" value="1"/>
</dbReference>
<dbReference type="PANTHER" id="PTHR43981">
    <property type="entry name" value="ENOYL-[ACYL-CARRIER-PROTEIN] REDUCTASE, MITOCHONDRIAL"/>
    <property type="match status" value="1"/>
</dbReference>
<evidence type="ECO:0000256" key="7">
    <source>
        <dbReference type="ARBA" id="ARBA00023098"/>
    </source>
</evidence>
<dbReference type="EC" id="1.3.1.104" evidence="9"/>
<organism evidence="12 13">
    <name type="scientific">Rubritalea halochordaticola</name>
    <dbReference type="NCBI Taxonomy" id="714537"/>
    <lineage>
        <taxon>Bacteria</taxon>
        <taxon>Pseudomonadati</taxon>
        <taxon>Verrucomicrobiota</taxon>
        <taxon>Verrucomicrobiia</taxon>
        <taxon>Verrucomicrobiales</taxon>
        <taxon>Rubritaleaceae</taxon>
        <taxon>Rubritalea</taxon>
    </lineage>
</organism>
<keyword evidence="4" id="KW-0521">NADP</keyword>
<comment type="catalytic activity">
    <reaction evidence="10">
        <text>a 2,3-saturated acyl-[ACP] + NADP(+) = a (2E)-enoyl-[ACP] + NADPH + H(+)</text>
        <dbReference type="Rhea" id="RHEA:22564"/>
        <dbReference type="Rhea" id="RHEA-COMP:9925"/>
        <dbReference type="Rhea" id="RHEA-COMP:9926"/>
        <dbReference type="ChEBI" id="CHEBI:15378"/>
        <dbReference type="ChEBI" id="CHEBI:57783"/>
        <dbReference type="ChEBI" id="CHEBI:58349"/>
        <dbReference type="ChEBI" id="CHEBI:78784"/>
        <dbReference type="ChEBI" id="CHEBI:78785"/>
        <dbReference type="EC" id="1.3.1.104"/>
    </reaction>
</comment>
<dbReference type="Pfam" id="PF08240">
    <property type="entry name" value="ADH_N"/>
    <property type="match status" value="1"/>
</dbReference>
<comment type="similarity">
    <text evidence="1">Belongs to the zinc-containing alcohol dehydrogenase family. Quinone oxidoreductase subfamily.</text>
</comment>
<reference evidence="12 13" key="1">
    <citation type="submission" date="2024-02" db="EMBL/GenBank/DDBJ databases">
        <title>Rubritalea halochordaticola NBRC 107102.</title>
        <authorList>
            <person name="Ichikawa N."/>
            <person name="Katano-Makiyama Y."/>
            <person name="Hidaka K."/>
        </authorList>
    </citation>
    <scope>NUCLEOTIDE SEQUENCE [LARGE SCALE GENOMIC DNA]</scope>
    <source>
        <strain evidence="12 13">NBRC 107102</strain>
    </source>
</reference>
<keyword evidence="3" id="KW-0276">Fatty acid metabolism</keyword>
<dbReference type="InterPro" id="IPR020843">
    <property type="entry name" value="ER"/>
</dbReference>
<dbReference type="Proteomes" id="UP001424741">
    <property type="component" value="Unassembled WGS sequence"/>
</dbReference>
<proteinExistence type="inferred from homology"/>
<dbReference type="Pfam" id="PF00107">
    <property type="entry name" value="ADH_zinc_N"/>
    <property type="match status" value="1"/>
</dbReference>
<evidence type="ECO:0000313" key="13">
    <source>
        <dbReference type="Proteomes" id="UP001424741"/>
    </source>
</evidence>
<evidence type="ECO:0000256" key="2">
    <source>
        <dbReference type="ARBA" id="ARBA00022516"/>
    </source>
</evidence>
<evidence type="ECO:0000256" key="10">
    <source>
        <dbReference type="ARBA" id="ARBA00048843"/>
    </source>
</evidence>
<evidence type="ECO:0000256" key="6">
    <source>
        <dbReference type="ARBA" id="ARBA00023002"/>
    </source>
</evidence>
<evidence type="ECO:0000313" key="12">
    <source>
        <dbReference type="EMBL" id="GAA5496461.1"/>
    </source>
</evidence>
<dbReference type="Gene3D" id="3.90.180.10">
    <property type="entry name" value="Medium-chain alcohol dehydrogenases, catalytic domain"/>
    <property type="match status" value="1"/>
</dbReference>
<keyword evidence="7" id="KW-0443">Lipid metabolism</keyword>
<evidence type="ECO:0000256" key="3">
    <source>
        <dbReference type="ARBA" id="ARBA00022832"/>
    </source>
</evidence>
<accession>A0ABP9V5T4</accession>
<protein>
    <recommendedName>
        <fullName evidence="9">enoyl-[acyl-carrier-protein] reductase</fullName>
        <ecNumber evidence="9">1.3.1.104</ecNumber>
    </recommendedName>
</protein>
<dbReference type="InterPro" id="IPR013149">
    <property type="entry name" value="ADH-like_C"/>
</dbReference>
<keyword evidence="2" id="KW-0444">Lipid biosynthesis</keyword>
<evidence type="ECO:0000256" key="1">
    <source>
        <dbReference type="ARBA" id="ARBA00010371"/>
    </source>
</evidence>
<keyword evidence="6" id="KW-0560">Oxidoreductase</keyword>